<dbReference type="EMBL" id="JBHSCN010000023">
    <property type="protein sequence ID" value="MFC4245307.1"/>
    <property type="molecule type" value="Genomic_DNA"/>
</dbReference>
<evidence type="ECO:0000313" key="2">
    <source>
        <dbReference type="EMBL" id="MFC4245307.1"/>
    </source>
</evidence>
<name>A0ABV8QCV7_9MICO</name>
<keyword evidence="3" id="KW-1185">Reference proteome</keyword>
<comment type="caution">
    <text evidence="2">The sequence shown here is derived from an EMBL/GenBank/DDBJ whole genome shotgun (WGS) entry which is preliminary data.</text>
</comment>
<dbReference type="PANTHER" id="PTHR43157:SF31">
    <property type="entry name" value="PHOSPHATIDYLINOSITOL-GLYCAN BIOSYNTHESIS CLASS F PROTEIN"/>
    <property type="match status" value="1"/>
</dbReference>
<dbReference type="RefSeq" id="WP_390232408.1">
    <property type="nucleotide sequence ID" value="NZ_JBHSCN010000023.1"/>
</dbReference>
<dbReference type="PANTHER" id="PTHR43157">
    <property type="entry name" value="PHOSPHATIDYLINOSITOL-GLYCAN BIOSYNTHESIS CLASS F PROTEIN-RELATED"/>
    <property type="match status" value="1"/>
</dbReference>
<keyword evidence="1" id="KW-0560">Oxidoreductase</keyword>
<reference evidence="3" key="1">
    <citation type="journal article" date="2019" name="Int. J. Syst. Evol. Microbiol.">
        <title>The Global Catalogue of Microorganisms (GCM) 10K type strain sequencing project: providing services to taxonomists for standard genome sequencing and annotation.</title>
        <authorList>
            <consortium name="The Broad Institute Genomics Platform"/>
            <consortium name="The Broad Institute Genome Sequencing Center for Infectious Disease"/>
            <person name="Wu L."/>
            <person name="Ma J."/>
        </authorList>
    </citation>
    <scope>NUCLEOTIDE SEQUENCE [LARGE SCALE GENOMIC DNA]</scope>
    <source>
        <strain evidence="3">CGMCC 1.10363</strain>
    </source>
</reference>
<dbReference type="Gene3D" id="3.40.50.720">
    <property type="entry name" value="NAD(P)-binding Rossmann-like Domain"/>
    <property type="match status" value="1"/>
</dbReference>
<dbReference type="InterPro" id="IPR002347">
    <property type="entry name" value="SDR_fam"/>
</dbReference>
<evidence type="ECO:0000256" key="1">
    <source>
        <dbReference type="ARBA" id="ARBA00023002"/>
    </source>
</evidence>
<dbReference type="Pfam" id="PF00106">
    <property type="entry name" value="adh_short"/>
    <property type="match status" value="2"/>
</dbReference>
<evidence type="ECO:0000313" key="3">
    <source>
        <dbReference type="Proteomes" id="UP001595900"/>
    </source>
</evidence>
<dbReference type="InterPro" id="IPR036291">
    <property type="entry name" value="NAD(P)-bd_dom_sf"/>
</dbReference>
<gene>
    <name evidence="2" type="ORF">ACFOYW_18200</name>
</gene>
<dbReference type="SUPFAM" id="SSF51735">
    <property type="entry name" value="NAD(P)-binding Rossmann-fold domains"/>
    <property type="match status" value="1"/>
</dbReference>
<dbReference type="PRINTS" id="PR00081">
    <property type="entry name" value="GDHRDH"/>
</dbReference>
<protein>
    <submittedName>
        <fullName evidence="2">SDR family NAD(P)-dependent oxidoreductase</fullName>
    </submittedName>
</protein>
<proteinExistence type="predicted"/>
<organism evidence="2 3">
    <name type="scientific">Gryllotalpicola reticulitermitis</name>
    <dbReference type="NCBI Taxonomy" id="1184153"/>
    <lineage>
        <taxon>Bacteria</taxon>
        <taxon>Bacillati</taxon>
        <taxon>Actinomycetota</taxon>
        <taxon>Actinomycetes</taxon>
        <taxon>Micrococcales</taxon>
        <taxon>Microbacteriaceae</taxon>
        <taxon>Gryllotalpicola</taxon>
    </lineage>
</organism>
<sequence length="296" mass="31807">MSQRVIVITGASSGIGRETAREVAARGDHAVVVGRNPERTRASAAAAGGEAYVCDFDRFDDVRMLAAQLLDRYDRIDVLINNAGGLISEWQLTPDGHERTLQSNVLSPFLLTQLLAPRMAETAARDDVAPGTVRIIATSSMANQWGRVRLDDLEWAERPYLRGWPVYGSAKLAVIMWIRELADRLRDLGVTAYSVHPGMVATSFGSTSRLVHLGNTLLRGHWGRGPLSGAEPLIAFSSTLPMNGPTGTYFSRFSAFGGTAAQANDLGLRRELFQLLGDITGADVTGAGLPGADLTS</sequence>
<dbReference type="Proteomes" id="UP001595900">
    <property type="component" value="Unassembled WGS sequence"/>
</dbReference>
<accession>A0ABV8QCV7</accession>